<comment type="similarity">
    <text evidence="1">Belongs to the peptidase C19 family.</text>
</comment>
<keyword evidence="2" id="KW-0863">Zinc-finger</keyword>
<dbReference type="InterPro" id="IPR050164">
    <property type="entry name" value="Peptidase_C19"/>
</dbReference>
<comment type="caution">
    <text evidence="5">The sequence shown here is derived from an EMBL/GenBank/DDBJ whole genome shotgun (WGS) entry which is preliminary data.</text>
</comment>
<dbReference type="GO" id="GO:0008270">
    <property type="term" value="F:zinc ion binding"/>
    <property type="evidence" value="ECO:0007669"/>
    <property type="project" value="UniProtKB-KW"/>
</dbReference>
<dbReference type="EMBL" id="JTDY01005171">
    <property type="protein sequence ID" value="KOB67293.1"/>
    <property type="molecule type" value="Genomic_DNA"/>
</dbReference>
<dbReference type="Pfam" id="PF00443">
    <property type="entry name" value="UCH"/>
    <property type="match status" value="1"/>
</dbReference>
<dbReference type="Pfam" id="PF02148">
    <property type="entry name" value="zf-UBP"/>
    <property type="match status" value="1"/>
</dbReference>
<dbReference type="SUPFAM" id="SSF57850">
    <property type="entry name" value="RING/U-box"/>
    <property type="match status" value="1"/>
</dbReference>
<keyword evidence="2" id="KW-0479">Metal-binding</keyword>
<evidence type="ECO:0000256" key="3">
    <source>
        <dbReference type="SAM" id="MobiDB-lite"/>
    </source>
</evidence>
<evidence type="ECO:0000259" key="4">
    <source>
        <dbReference type="PROSITE" id="PS50271"/>
    </source>
</evidence>
<reference evidence="5 6" key="1">
    <citation type="journal article" date="2015" name="Genome Biol. Evol.">
        <title>The genome of winter moth (Operophtera brumata) provides a genomic perspective on sexual dimorphism and phenology.</title>
        <authorList>
            <person name="Derks M.F."/>
            <person name="Smit S."/>
            <person name="Salis L."/>
            <person name="Schijlen E."/>
            <person name="Bossers A."/>
            <person name="Mateman C."/>
            <person name="Pijl A.S."/>
            <person name="de Ridder D."/>
            <person name="Groenen M.A."/>
            <person name="Visser M.E."/>
            <person name="Megens H.J."/>
        </authorList>
    </citation>
    <scope>NUCLEOTIDE SEQUENCE [LARGE SCALE GENOMIC DNA]</scope>
    <source>
        <strain evidence="5">WM2013NL</strain>
        <tissue evidence="5">Head and thorax</tissue>
    </source>
</reference>
<keyword evidence="2" id="KW-0862">Zinc</keyword>
<protein>
    <submittedName>
        <fullName evidence="5">Ubiquitin carboxyl-terminal hydrolase</fullName>
    </submittedName>
</protein>
<feature type="compositionally biased region" description="Basic and acidic residues" evidence="3">
    <location>
        <begin position="194"/>
        <end position="216"/>
    </location>
</feature>
<dbReference type="InterPro" id="IPR001607">
    <property type="entry name" value="Znf_UBP"/>
</dbReference>
<dbReference type="GO" id="GO:0005634">
    <property type="term" value="C:nucleus"/>
    <property type="evidence" value="ECO:0007669"/>
    <property type="project" value="TreeGrafter"/>
</dbReference>
<feature type="domain" description="UBP-type" evidence="4">
    <location>
        <begin position="73"/>
        <end position="173"/>
    </location>
</feature>
<dbReference type="GO" id="GO:0016579">
    <property type="term" value="P:protein deubiquitination"/>
    <property type="evidence" value="ECO:0007669"/>
    <property type="project" value="InterPro"/>
</dbReference>
<evidence type="ECO:0000313" key="5">
    <source>
        <dbReference type="EMBL" id="KOB67293.1"/>
    </source>
</evidence>
<proteinExistence type="inferred from homology"/>
<feature type="compositionally biased region" description="Polar residues" evidence="3">
    <location>
        <begin position="259"/>
        <end position="278"/>
    </location>
</feature>
<dbReference type="InterPro" id="IPR013083">
    <property type="entry name" value="Znf_RING/FYVE/PHD"/>
</dbReference>
<dbReference type="SMART" id="SM00290">
    <property type="entry name" value="ZnF_UBP"/>
    <property type="match status" value="1"/>
</dbReference>
<dbReference type="InterPro" id="IPR001394">
    <property type="entry name" value="Peptidase_C19_UCH"/>
</dbReference>
<feature type="non-terminal residue" evidence="5">
    <location>
        <position position="449"/>
    </location>
</feature>
<dbReference type="PROSITE" id="PS50271">
    <property type="entry name" value="ZF_UBP"/>
    <property type="match status" value="1"/>
</dbReference>
<keyword evidence="6" id="KW-1185">Reference proteome</keyword>
<dbReference type="GO" id="GO:0004843">
    <property type="term" value="F:cysteine-type deubiquitinase activity"/>
    <property type="evidence" value="ECO:0007669"/>
    <property type="project" value="InterPro"/>
</dbReference>
<dbReference type="AlphaFoldDB" id="A0A0L7KVN1"/>
<dbReference type="Gene3D" id="3.90.70.10">
    <property type="entry name" value="Cysteine proteinases"/>
    <property type="match status" value="2"/>
</dbReference>
<organism evidence="5 6">
    <name type="scientific">Operophtera brumata</name>
    <name type="common">Winter moth</name>
    <name type="synonym">Phalaena brumata</name>
    <dbReference type="NCBI Taxonomy" id="104452"/>
    <lineage>
        <taxon>Eukaryota</taxon>
        <taxon>Metazoa</taxon>
        <taxon>Ecdysozoa</taxon>
        <taxon>Arthropoda</taxon>
        <taxon>Hexapoda</taxon>
        <taxon>Insecta</taxon>
        <taxon>Pterygota</taxon>
        <taxon>Neoptera</taxon>
        <taxon>Endopterygota</taxon>
        <taxon>Lepidoptera</taxon>
        <taxon>Glossata</taxon>
        <taxon>Ditrysia</taxon>
        <taxon>Geometroidea</taxon>
        <taxon>Geometridae</taxon>
        <taxon>Larentiinae</taxon>
        <taxon>Operophtera</taxon>
    </lineage>
</organism>
<dbReference type="Gene3D" id="3.30.40.10">
    <property type="entry name" value="Zinc/RING finger domain, C3HC4 (zinc finger)"/>
    <property type="match status" value="1"/>
</dbReference>
<gene>
    <name evidence="5" type="ORF">OBRU01_19991</name>
</gene>
<sequence>MECSHLLDNIKVDDLKVDSVITKNFSCSDASLPSKLEVSSEKSISNSGHYNQLFEGSGRRGGIGDRDLHSVTLWVQMVRIEEFGLFRGSNNARTITQYVCSVTEQNWLCLHCGAVNCGRYVQGHAQQHAETTGHQLCMSCDAYSVYCYKCDEYVSIDLDNRIHKIRQMLMKNDHNDTAVTLERNEETSQNGGENRTEESALEEKDNNISKDIKIEEVTGSNIPSENAPDVSESKSTESIKNPDERVRTLRPRCPKRTYSGETISTENNSASGKTTKTALNCKSPRDKKILGLKNLGNTCFMNAVLQSLNYIQEFSYYFSQLPSLEVKSNGRKVRCLACGTQSKKFDPFLDLSLELPDAVNPEPPVSLADCLTSFVQFLNLALNMLKIHLSVGCIVSITKTFALTKVDTTISFPLQALDLSKFVLSAPDTRRAARTHLYDLAAVIVHHGS</sequence>
<dbReference type="Proteomes" id="UP000037510">
    <property type="component" value="Unassembled WGS sequence"/>
</dbReference>
<feature type="region of interest" description="Disordered" evidence="3">
    <location>
        <begin position="181"/>
        <end position="278"/>
    </location>
</feature>
<dbReference type="InterPro" id="IPR038765">
    <property type="entry name" value="Papain-like_cys_pep_sf"/>
</dbReference>
<dbReference type="InterPro" id="IPR018200">
    <property type="entry name" value="USP_CS"/>
</dbReference>
<dbReference type="GO" id="GO:0005829">
    <property type="term" value="C:cytosol"/>
    <property type="evidence" value="ECO:0007669"/>
    <property type="project" value="TreeGrafter"/>
</dbReference>
<name>A0A0L7KVN1_OPEBR</name>
<evidence type="ECO:0000256" key="2">
    <source>
        <dbReference type="PROSITE-ProRule" id="PRU00502"/>
    </source>
</evidence>
<evidence type="ECO:0000256" key="1">
    <source>
        <dbReference type="ARBA" id="ARBA00009085"/>
    </source>
</evidence>
<accession>A0A0L7KVN1</accession>
<dbReference type="SUPFAM" id="SSF54001">
    <property type="entry name" value="Cysteine proteinases"/>
    <property type="match status" value="1"/>
</dbReference>
<dbReference type="PROSITE" id="PS00972">
    <property type="entry name" value="USP_1"/>
    <property type="match status" value="1"/>
</dbReference>
<feature type="compositionally biased region" description="Basic and acidic residues" evidence="3">
    <location>
        <begin position="231"/>
        <end position="247"/>
    </location>
</feature>
<dbReference type="STRING" id="104452.A0A0L7KVN1"/>
<dbReference type="PANTHER" id="PTHR24006">
    <property type="entry name" value="UBIQUITIN CARBOXYL-TERMINAL HYDROLASE"/>
    <property type="match status" value="1"/>
</dbReference>
<keyword evidence="5" id="KW-0378">Hydrolase</keyword>
<evidence type="ECO:0000313" key="6">
    <source>
        <dbReference type="Proteomes" id="UP000037510"/>
    </source>
</evidence>